<sequence length="217" mass="24448">MKANLKNLSRTAVLFAAVTALAWSIGHSSAFATDPENPYWPCVQRKVPHISAGMMWGGPLVDESDRSWRKDGEVRDLVQTLSSRRVPIEEAQERIDGYANTLSDGKQTKLTVLFTGLLSHTNAERSDIIAGIEKFARRQIALAKRIKETAAEANKLQSKSDATVEELKRAQELDEQLLWDTRVFDEREQSLTYVCEVPVLLEQRLFALARQLATHLE</sequence>
<gene>
    <name evidence="2" type="ORF">FKG95_00475</name>
</gene>
<evidence type="ECO:0000313" key="2">
    <source>
        <dbReference type="EMBL" id="TQV83115.1"/>
    </source>
</evidence>
<evidence type="ECO:0000313" key="3">
    <source>
        <dbReference type="Proteomes" id="UP000315252"/>
    </source>
</evidence>
<organism evidence="2 3">
    <name type="scientific">Denitrobaculum tricleocarpae</name>
    <dbReference type="NCBI Taxonomy" id="2591009"/>
    <lineage>
        <taxon>Bacteria</taxon>
        <taxon>Pseudomonadati</taxon>
        <taxon>Pseudomonadota</taxon>
        <taxon>Alphaproteobacteria</taxon>
        <taxon>Rhodospirillales</taxon>
        <taxon>Rhodospirillaceae</taxon>
        <taxon>Denitrobaculum</taxon>
    </lineage>
</organism>
<evidence type="ECO:0008006" key="4">
    <source>
        <dbReference type="Google" id="ProtNLM"/>
    </source>
</evidence>
<keyword evidence="1" id="KW-0732">Signal</keyword>
<feature type="chain" id="PRO_5022181943" description="Secreted protein" evidence="1">
    <location>
        <begin position="33"/>
        <end position="217"/>
    </location>
</feature>
<proteinExistence type="predicted"/>
<protein>
    <recommendedName>
        <fullName evidence="4">Secreted protein</fullName>
    </recommendedName>
</protein>
<accession>A0A545U0X2</accession>
<dbReference type="RefSeq" id="WP_142894056.1">
    <property type="nucleotide sequence ID" value="NZ_ML660052.1"/>
</dbReference>
<evidence type="ECO:0000256" key="1">
    <source>
        <dbReference type="SAM" id="SignalP"/>
    </source>
</evidence>
<reference evidence="2 3" key="1">
    <citation type="submission" date="2019-06" db="EMBL/GenBank/DDBJ databases">
        <title>Whole genome sequence for Rhodospirillaceae sp. R148.</title>
        <authorList>
            <person name="Wang G."/>
        </authorList>
    </citation>
    <scope>NUCLEOTIDE SEQUENCE [LARGE SCALE GENOMIC DNA]</scope>
    <source>
        <strain evidence="2 3">R148</strain>
    </source>
</reference>
<feature type="signal peptide" evidence="1">
    <location>
        <begin position="1"/>
        <end position="32"/>
    </location>
</feature>
<name>A0A545U0X2_9PROT</name>
<comment type="caution">
    <text evidence="2">The sequence shown here is derived from an EMBL/GenBank/DDBJ whole genome shotgun (WGS) entry which is preliminary data.</text>
</comment>
<dbReference type="EMBL" id="VHSH01000001">
    <property type="protein sequence ID" value="TQV83115.1"/>
    <property type="molecule type" value="Genomic_DNA"/>
</dbReference>
<dbReference type="Proteomes" id="UP000315252">
    <property type="component" value="Unassembled WGS sequence"/>
</dbReference>
<dbReference type="OrthoDB" id="6159094at2"/>
<dbReference type="AlphaFoldDB" id="A0A545U0X2"/>
<keyword evidence="3" id="KW-1185">Reference proteome</keyword>